<evidence type="ECO:0000256" key="2">
    <source>
        <dbReference type="SAM" id="MobiDB-lite"/>
    </source>
</evidence>
<dbReference type="GO" id="GO:0009898">
    <property type="term" value="C:cytoplasmic side of plasma membrane"/>
    <property type="evidence" value="ECO:0007669"/>
    <property type="project" value="TreeGrafter"/>
</dbReference>
<proteinExistence type="predicted"/>
<protein>
    <submittedName>
        <fullName evidence="3">Uncharacterized protein</fullName>
    </submittedName>
</protein>
<accession>A0A835IG90</accession>
<reference evidence="3 4" key="1">
    <citation type="submission" date="2020-10" db="EMBL/GenBank/DDBJ databases">
        <title>The Coptis chinensis genome and diversification of protoberbering-type alkaloids.</title>
        <authorList>
            <person name="Wang B."/>
            <person name="Shu S."/>
            <person name="Song C."/>
            <person name="Liu Y."/>
        </authorList>
    </citation>
    <scope>NUCLEOTIDE SEQUENCE [LARGE SCALE GENOMIC DNA]</scope>
    <source>
        <strain evidence="3">HL-2020</strain>
        <tissue evidence="3">Leaf</tissue>
    </source>
</reference>
<feature type="coiled-coil region" evidence="1">
    <location>
        <begin position="115"/>
        <end position="142"/>
    </location>
</feature>
<keyword evidence="4" id="KW-1185">Reference proteome</keyword>
<dbReference type="PANTHER" id="PTHR22761">
    <property type="entry name" value="CHARGED MULTIVESICULAR BODY PROTEIN"/>
    <property type="match status" value="1"/>
</dbReference>
<dbReference type="PANTHER" id="PTHR22761:SF75">
    <property type="entry name" value="VACUOLAR PROTEIN SORTING-ASSOCIATED PROTEIN 32 HOMOLOG 2"/>
    <property type="match status" value="1"/>
</dbReference>
<dbReference type="GO" id="GO:0000815">
    <property type="term" value="C:ESCRT III complex"/>
    <property type="evidence" value="ECO:0007669"/>
    <property type="project" value="TreeGrafter"/>
</dbReference>
<dbReference type="InterPro" id="IPR005024">
    <property type="entry name" value="Snf7_fam"/>
</dbReference>
<organism evidence="3 4">
    <name type="scientific">Coptis chinensis</name>
    <dbReference type="NCBI Taxonomy" id="261450"/>
    <lineage>
        <taxon>Eukaryota</taxon>
        <taxon>Viridiplantae</taxon>
        <taxon>Streptophyta</taxon>
        <taxon>Embryophyta</taxon>
        <taxon>Tracheophyta</taxon>
        <taxon>Spermatophyta</taxon>
        <taxon>Magnoliopsida</taxon>
        <taxon>Ranunculales</taxon>
        <taxon>Ranunculaceae</taxon>
        <taxon>Coptidoideae</taxon>
        <taxon>Coptis</taxon>
    </lineage>
</organism>
<dbReference type="GO" id="GO:0032511">
    <property type="term" value="P:late endosome to vacuole transport via multivesicular body sorting pathway"/>
    <property type="evidence" value="ECO:0007669"/>
    <property type="project" value="TreeGrafter"/>
</dbReference>
<feature type="region of interest" description="Disordered" evidence="2">
    <location>
        <begin position="175"/>
        <end position="207"/>
    </location>
</feature>
<comment type="caution">
    <text evidence="3">The sequence shown here is derived from an EMBL/GenBank/DDBJ whole genome shotgun (WGS) entry which is preliminary data.</text>
</comment>
<dbReference type="AlphaFoldDB" id="A0A835IG90"/>
<dbReference type="Proteomes" id="UP000631114">
    <property type="component" value="Unassembled WGS sequence"/>
</dbReference>
<dbReference type="GO" id="GO:0005771">
    <property type="term" value="C:multivesicular body"/>
    <property type="evidence" value="ECO:0007669"/>
    <property type="project" value="TreeGrafter"/>
</dbReference>
<dbReference type="Gene3D" id="1.10.287.1060">
    <property type="entry name" value="ESAT-6-like"/>
    <property type="match status" value="1"/>
</dbReference>
<name>A0A835IG90_9MAGN</name>
<sequence length="219" mass="24583">MFPRLFRKHKKETNALATLDKLTEALEELEKKEKVFLKKASAEVEKAKKFINSKNKSAAVQCLKKKKLYEQQVSQLGNFQLRIHDQMIMLESANATTETVSALRTGAKAIGKLQKNMSIKDVDKTMDEINELQENMKMINESLQHPTGALLDIDDDELEAELLDLEGTELEEQLLQPATPAATTPVVPLPSERQPTWPAPKKDKAEEDEIAALTAEMAL</sequence>
<keyword evidence="1" id="KW-0175">Coiled coil</keyword>
<dbReference type="Gene3D" id="6.10.250.1710">
    <property type="match status" value="1"/>
</dbReference>
<gene>
    <name evidence="3" type="ORF">IFM89_027931</name>
</gene>
<dbReference type="GO" id="GO:0006900">
    <property type="term" value="P:vesicle budding from membrane"/>
    <property type="evidence" value="ECO:0007669"/>
    <property type="project" value="TreeGrafter"/>
</dbReference>
<evidence type="ECO:0000313" key="4">
    <source>
        <dbReference type="Proteomes" id="UP000631114"/>
    </source>
</evidence>
<dbReference type="EMBL" id="JADFTS010000003">
    <property type="protein sequence ID" value="KAF9615992.1"/>
    <property type="molecule type" value="Genomic_DNA"/>
</dbReference>
<dbReference type="OrthoDB" id="5592979at2759"/>
<feature type="coiled-coil region" evidence="1">
    <location>
        <begin position="12"/>
        <end position="39"/>
    </location>
</feature>
<dbReference type="Pfam" id="PF03357">
    <property type="entry name" value="Snf7"/>
    <property type="match status" value="1"/>
</dbReference>
<evidence type="ECO:0000313" key="3">
    <source>
        <dbReference type="EMBL" id="KAF9615992.1"/>
    </source>
</evidence>
<feature type="compositionally biased region" description="Low complexity" evidence="2">
    <location>
        <begin position="175"/>
        <end position="190"/>
    </location>
</feature>
<evidence type="ECO:0000256" key="1">
    <source>
        <dbReference type="SAM" id="Coils"/>
    </source>
</evidence>